<dbReference type="SUPFAM" id="SSF57184">
    <property type="entry name" value="Growth factor receptor domain"/>
    <property type="match status" value="1"/>
</dbReference>
<accession>A0A9J6CJ05</accession>
<feature type="region of interest" description="Disordered" evidence="1">
    <location>
        <begin position="28"/>
        <end position="58"/>
    </location>
</feature>
<evidence type="ECO:0000313" key="3">
    <source>
        <dbReference type="EMBL" id="KAG5681855.1"/>
    </source>
</evidence>
<dbReference type="PANTHER" id="PTHR37157">
    <property type="entry name" value="PRION-LIKE-(Q/N-RICH) DOMAIN-BEARING PROTEIN 25"/>
    <property type="match status" value="1"/>
</dbReference>
<organism evidence="3 4">
    <name type="scientific">Polypedilum vanderplanki</name>
    <name type="common">Sleeping chironomid midge</name>
    <dbReference type="NCBI Taxonomy" id="319348"/>
    <lineage>
        <taxon>Eukaryota</taxon>
        <taxon>Metazoa</taxon>
        <taxon>Ecdysozoa</taxon>
        <taxon>Arthropoda</taxon>
        <taxon>Hexapoda</taxon>
        <taxon>Insecta</taxon>
        <taxon>Pterygota</taxon>
        <taxon>Neoptera</taxon>
        <taxon>Endopterygota</taxon>
        <taxon>Diptera</taxon>
        <taxon>Nematocera</taxon>
        <taxon>Chironomoidea</taxon>
        <taxon>Chironomidae</taxon>
        <taxon>Chironominae</taxon>
        <taxon>Polypedilum</taxon>
        <taxon>Polypedilum</taxon>
    </lineage>
</organism>
<feature type="region of interest" description="Disordered" evidence="1">
    <location>
        <begin position="523"/>
        <end position="542"/>
    </location>
</feature>
<dbReference type="Proteomes" id="UP001107558">
    <property type="component" value="Chromosome 1"/>
</dbReference>
<gene>
    <name evidence="3" type="ORF">PVAND_011262</name>
</gene>
<reference evidence="3" key="1">
    <citation type="submission" date="2021-03" db="EMBL/GenBank/DDBJ databases">
        <title>Chromosome level genome of the anhydrobiotic midge Polypedilum vanderplanki.</title>
        <authorList>
            <person name="Yoshida Y."/>
            <person name="Kikawada T."/>
            <person name="Gusev O."/>
        </authorList>
    </citation>
    <scope>NUCLEOTIDE SEQUENCE</scope>
    <source>
        <strain evidence="3">NIAS01</strain>
        <tissue evidence="3">Whole body or cell culture</tissue>
    </source>
</reference>
<proteinExistence type="predicted"/>
<keyword evidence="4" id="KW-1185">Reference proteome</keyword>
<protein>
    <submittedName>
        <fullName evidence="3">Uncharacterized protein</fullName>
    </submittedName>
</protein>
<dbReference type="AlphaFoldDB" id="A0A9J6CJ05"/>
<feature type="signal peptide" evidence="2">
    <location>
        <begin position="1"/>
        <end position="20"/>
    </location>
</feature>
<dbReference type="PANTHER" id="PTHR37157:SF4">
    <property type="entry name" value="EB DOMAIN-CONTAINING PROTEIN"/>
    <property type="match status" value="1"/>
</dbReference>
<feature type="compositionally biased region" description="Basic and acidic residues" evidence="1">
    <location>
        <begin position="523"/>
        <end position="536"/>
    </location>
</feature>
<evidence type="ECO:0000256" key="2">
    <source>
        <dbReference type="SAM" id="SignalP"/>
    </source>
</evidence>
<sequence>MKSFCILIFIIVFVLKLVIAQDVDIPANLLPPPKTTPKPEIDTEYDDETSTDLNTFPDSDNLIKNDTEVIETTTIENNDDTEKGSWNNKKNPPISDNLVDAPLYTYPQINPPSFISPCNNINTQLPVIVPPIYNPITDEPELEELKSCPIGFVLNNSQCVPQYSITCPSGYTWKDDRCVLSQIVCPVNFDYDGTKCIERKICPPNHIWKDEKCQMPEPTCPTGFRWNGEKCVVTTIQCQPGSVLINNECVIESVTCPPGYNLINGQCIEPPKICPPGYEFQSSGFCTQINKKCPNGSVLINGHCQKIEVICPPGTQKIGDQCYQIQTLPPPIITTTIMPTLSPYPPITVTQQPPSSTEQSPTTVEPPILNQICPDSFIFYNGQCYRCPEGFSLCNGMCLRNIAQCGPSYPQPIPIPSPNYPHFPNYPNFPPNINVNINFTNPFPPPSSPWKEKPYTIINNIEPINNTIHNINNITHPVTLNNVNENNIYVYTDTQCADGSIRTTIIKNNETIIGCTDVENKHNDEETVSKSPHMPENDNDNDEEKCCEVVTPRQCKKRFTDQWICTHRRYKYCGKFCIADRLYLKPPATTWKNSILTIQPSPNPSWLTPCYGKDCPPVDCTGCTNGSFNCSPQCYTYPCASSTCTFVDQEDFCGNVNGGEMCSK</sequence>
<name>A0A9J6CJ05_POLVA</name>
<comment type="caution">
    <text evidence="3">The sequence shown here is derived from an EMBL/GenBank/DDBJ whole genome shotgun (WGS) entry which is preliminary data.</text>
</comment>
<feature type="chain" id="PRO_5039924337" evidence="2">
    <location>
        <begin position="21"/>
        <end position="664"/>
    </location>
</feature>
<dbReference type="InterPro" id="IPR009030">
    <property type="entry name" value="Growth_fac_rcpt_cys_sf"/>
</dbReference>
<dbReference type="EMBL" id="JADBJN010000001">
    <property type="protein sequence ID" value="KAG5681855.1"/>
    <property type="molecule type" value="Genomic_DNA"/>
</dbReference>
<keyword evidence="2" id="KW-0732">Signal</keyword>
<evidence type="ECO:0000313" key="4">
    <source>
        <dbReference type="Proteomes" id="UP001107558"/>
    </source>
</evidence>
<evidence type="ECO:0000256" key="1">
    <source>
        <dbReference type="SAM" id="MobiDB-lite"/>
    </source>
</evidence>
<dbReference type="OrthoDB" id="7250310at2759"/>